<comment type="subunit">
    <text evidence="3 13">Homodimer.</text>
</comment>
<dbReference type="GO" id="GO:0004824">
    <property type="term" value="F:lysine-tRNA ligase activity"/>
    <property type="evidence" value="ECO:0007669"/>
    <property type="project" value="UniProtKB-UniRule"/>
</dbReference>
<evidence type="ECO:0000313" key="18">
    <source>
        <dbReference type="Proteomes" id="UP000184148"/>
    </source>
</evidence>
<dbReference type="PANTHER" id="PTHR42918:SF15">
    <property type="entry name" value="LYSINE--TRNA LIGASE, CHLOROPLASTIC_MITOCHONDRIAL"/>
    <property type="match status" value="1"/>
</dbReference>
<evidence type="ECO:0000313" key="17">
    <source>
        <dbReference type="EMBL" id="SHF49561.1"/>
    </source>
</evidence>
<dbReference type="PROSITE" id="PS50862">
    <property type="entry name" value="AA_TRNA_LIGASE_II"/>
    <property type="match status" value="1"/>
</dbReference>
<dbReference type="Proteomes" id="UP000184148">
    <property type="component" value="Unassembled WGS sequence"/>
</dbReference>
<comment type="cofactor">
    <cofactor evidence="13 14">
        <name>Mg(2+)</name>
        <dbReference type="ChEBI" id="CHEBI:18420"/>
    </cofactor>
    <text evidence="13 14">Binds 3 Mg(2+) ions per subunit.</text>
</comment>
<dbReference type="EC" id="6.1.1.6" evidence="13"/>
<evidence type="ECO:0000259" key="16">
    <source>
        <dbReference type="PROSITE" id="PS50862"/>
    </source>
</evidence>
<dbReference type="Gene3D" id="2.40.50.140">
    <property type="entry name" value="Nucleic acid-binding proteins"/>
    <property type="match status" value="1"/>
</dbReference>
<dbReference type="GO" id="GO:0000049">
    <property type="term" value="F:tRNA binding"/>
    <property type="evidence" value="ECO:0007669"/>
    <property type="project" value="TreeGrafter"/>
</dbReference>
<keyword evidence="4 13" id="KW-0963">Cytoplasm</keyword>
<evidence type="ECO:0000256" key="15">
    <source>
        <dbReference type="SAM" id="MobiDB-lite"/>
    </source>
</evidence>
<proteinExistence type="inferred from homology"/>
<dbReference type="PRINTS" id="PR00982">
    <property type="entry name" value="TRNASYNTHLYS"/>
</dbReference>
<dbReference type="GO" id="GO:0016740">
    <property type="term" value="F:transferase activity"/>
    <property type="evidence" value="ECO:0007669"/>
    <property type="project" value="UniProtKB-ARBA"/>
</dbReference>
<evidence type="ECO:0000256" key="13">
    <source>
        <dbReference type="HAMAP-Rule" id="MF_00252"/>
    </source>
</evidence>
<dbReference type="GO" id="GO:0006430">
    <property type="term" value="P:lysyl-tRNA aminoacylation"/>
    <property type="evidence" value="ECO:0007669"/>
    <property type="project" value="UniProtKB-UniRule"/>
</dbReference>
<dbReference type="RefSeq" id="WP_073239988.1">
    <property type="nucleotide sequence ID" value="NZ_FQUY01000028.1"/>
</dbReference>
<dbReference type="InterPro" id="IPR044136">
    <property type="entry name" value="Lys-tRNA-ligase_II_N"/>
</dbReference>
<organism evidence="17 18">
    <name type="scientific">Desulforamulus putei DSM 12395</name>
    <dbReference type="NCBI Taxonomy" id="1121429"/>
    <lineage>
        <taxon>Bacteria</taxon>
        <taxon>Bacillati</taxon>
        <taxon>Bacillota</taxon>
        <taxon>Clostridia</taxon>
        <taxon>Eubacteriales</taxon>
        <taxon>Peptococcaceae</taxon>
        <taxon>Desulforamulus</taxon>
    </lineage>
</organism>
<evidence type="ECO:0000256" key="4">
    <source>
        <dbReference type="ARBA" id="ARBA00022490"/>
    </source>
</evidence>
<dbReference type="InterPro" id="IPR018149">
    <property type="entry name" value="Lys-tRNA-synth_II_C"/>
</dbReference>
<sequence>MTEVNQKKLIKPAPPEAEAGQTTVEDLNELMKVRREKLQELISQGIEPYGEKFERTHYTSDIINNFEAMDGQSVVIAGRIMAKRVMGKASFANLQDSTGNIQIYSRLDDLGAEDYARFEKLDIGDIIGCSGKVFKTRKGEITVHIDSYKLLSKSLRPLPEKWHGLKDVDLRYRQRYVDLIVNPEVKQTFVIRSKVVRSIRNYLDQRGFLEVETPMMHPIAGGASARPFITHHNALDMKLYMRIAPELYLKRLLVGGFDKVYEINRNFRNEGISTKHNPEFTMIELYQAYADYKDMMDLTEDLISHVAREVLGTTTVEYEGVEINLAKPWRRVPMLEIVKEHSGLDFTQLKDAKAAYEAARALGLEIEPNASWGDILNTVFEEKVEDKLVQPTFVIDYPVDISPLAKRQKENPDLTYRFELFIYGREMANAFSELNDPIDQKGRFIAQVEKRKAGDEEAQMYDEDYIQALEYGMPPAGGLGIGIDRLVMLLTNSSSIRDVILFPLMRPRES</sequence>
<feature type="binding site" evidence="13">
    <location>
        <position position="426"/>
    </location>
    <ligand>
        <name>Mg(2+)</name>
        <dbReference type="ChEBI" id="CHEBI:18420"/>
        <label>2</label>
    </ligand>
</feature>
<feature type="domain" description="Aminoacyl-transfer RNA synthetases class-II family profile" evidence="16">
    <location>
        <begin position="189"/>
        <end position="507"/>
    </location>
</feature>
<keyword evidence="6 13" id="KW-0479">Metal-binding</keyword>
<dbReference type="CDD" id="cd00775">
    <property type="entry name" value="LysRS_core"/>
    <property type="match status" value="1"/>
</dbReference>
<comment type="similarity">
    <text evidence="2 13">Belongs to the class-II aminoacyl-tRNA synthetase family.</text>
</comment>
<dbReference type="GO" id="GO:0005829">
    <property type="term" value="C:cytosol"/>
    <property type="evidence" value="ECO:0007669"/>
    <property type="project" value="TreeGrafter"/>
</dbReference>
<evidence type="ECO:0000256" key="7">
    <source>
        <dbReference type="ARBA" id="ARBA00022741"/>
    </source>
</evidence>
<dbReference type="InterPro" id="IPR034762">
    <property type="entry name" value="Lys-tRNA-ligase_II_bac/euk"/>
</dbReference>
<protein>
    <recommendedName>
        <fullName evidence="13">Lysine--tRNA ligase</fullName>
        <ecNumber evidence="13">6.1.1.6</ecNumber>
    </recommendedName>
    <alternativeName>
        <fullName evidence="13">Lysyl-tRNA synthetase</fullName>
        <shortName evidence="13">LysRS</shortName>
    </alternativeName>
</protein>
<dbReference type="EMBL" id="FQUY01000028">
    <property type="protein sequence ID" value="SHF49561.1"/>
    <property type="molecule type" value="Genomic_DNA"/>
</dbReference>
<keyword evidence="10 13" id="KW-0648">Protein biosynthesis</keyword>
<dbReference type="PIRSF" id="PIRSF039101">
    <property type="entry name" value="LysRS2"/>
    <property type="match status" value="1"/>
</dbReference>
<evidence type="ECO:0000256" key="1">
    <source>
        <dbReference type="ARBA" id="ARBA00004496"/>
    </source>
</evidence>
<dbReference type="InterPro" id="IPR045864">
    <property type="entry name" value="aa-tRNA-synth_II/BPL/LPL"/>
</dbReference>
<dbReference type="NCBIfam" id="NF001756">
    <property type="entry name" value="PRK00484.1"/>
    <property type="match status" value="1"/>
</dbReference>
<dbReference type="GO" id="GO:0005524">
    <property type="term" value="F:ATP binding"/>
    <property type="evidence" value="ECO:0007669"/>
    <property type="project" value="UniProtKB-UniRule"/>
</dbReference>
<dbReference type="HAMAP" id="MF_00252">
    <property type="entry name" value="Lys_tRNA_synth_class2"/>
    <property type="match status" value="1"/>
</dbReference>
<keyword evidence="5 13" id="KW-0436">Ligase</keyword>
<dbReference type="NCBIfam" id="TIGR00499">
    <property type="entry name" value="lysS_bact"/>
    <property type="match status" value="1"/>
</dbReference>
<evidence type="ECO:0000256" key="11">
    <source>
        <dbReference type="ARBA" id="ARBA00023146"/>
    </source>
</evidence>
<comment type="catalytic activity">
    <reaction evidence="12 13 14">
        <text>tRNA(Lys) + L-lysine + ATP = L-lysyl-tRNA(Lys) + AMP + diphosphate</text>
        <dbReference type="Rhea" id="RHEA:20792"/>
        <dbReference type="Rhea" id="RHEA-COMP:9696"/>
        <dbReference type="Rhea" id="RHEA-COMP:9697"/>
        <dbReference type="ChEBI" id="CHEBI:30616"/>
        <dbReference type="ChEBI" id="CHEBI:32551"/>
        <dbReference type="ChEBI" id="CHEBI:33019"/>
        <dbReference type="ChEBI" id="CHEBI:78442"/>
        <dbReference type="ChEBI" id="CHEBI:78529"/>
        <dbReference type="ChEBI" id="CHEBI:456215"/>
        <dbReference type="EC" id="6.1.1.6"/>
    </reaction>
</comment>
<dbReference type="GO" id="GO:0140096">
    <property type="term" value="F:catalytic activity, acting on a protein"/>
    <property type="evidence" value="ECO:0007669"/>
    <property type="project" value="UniProtKB-ARBA"/>
</dbReference>
<evidence type="ECO:0000256" key="12">
    <source>
        <dbReference type="ARBA" id="ARBA00048573"/>
    </source>
</evidence>
<evidence type="ECO:0000256" key="6">
    <source>
        <dbReference type="ARBA" id="ARBA00022723"/>
    </source>
</evidence>
<dbReference type="InterPro" id="IPR002313">
    <property type="entry name" value="Lys-tRNA-ligase_II"/>
</dbReference>
<dbReference type="OrthoDB" id="9802326at2"/>
<gene>
    <name evidence="13" type="primary">lysS</name>
    <name evidence="17" type="ORF">SAMN02745133_02794</name>
</gene>
<feature type="binding site" evidence="13">
    <location>
        <position position="419"/>
    </location>
    <ligand>
        <name>Mg(2+)</name>
        <dbReference type="ChEBI" id="CHEBI:18420"/>
        <label>1</label>
    </ligand>
</feature>
<keyword evidence="18" id="KW-1185">Reference proteome</keyword>
<evidence type="ECO:0000256" key="10">
    <source>
        <dbReference type="ARBA" id="ARBA00022917"/>
    </source>
</evidence>
<dbReference type="CDD" id="cd04322">
    <property type="entry name" value="LysRS_N"/>
    <property type="match status" value="1"/>
</dbReference>
<dbReference type="FunFam" id="2.40.50.140:FF:000024">
    <property type="entry name" value="Lysine--tRNA ligase"/>
    <property type="match status" value="1"/>
</dbReference>
<keyword evidence="7 13" id="KW-0547">Nucleotide-binding</keyword>
<dbReference type="FunFam" id="3.30.930.10:FF:000001">
    <property type="entry name" value="Lysine--tRNA ligase"/>
    <property type="match status" value="1"/>
</dbReference>
<dbReference type="Pfam" id="PF01336">
    <property type="entry name" value="tRNA_anti-codon"/>
    <property type="match status" value="1"/>
</dbReference>
<name>A0A1M5C4D8_9FIRM</name>
<feature type="region of interest" description="Disordered" evidence="15">
    <location>
        <begin position="1"/>
        <end position="21"/>
    </location>
</feature>
<keyword evidence="9 13" id="KW-0460">Magnesium</keyword>
<evidence type="ECO:0000256" key="9">
    <source>
        <dbReference type="ARBA" id="ARBA00022842"/>
    </source>
</evidence>
<dbReference type="InterPro" id="IPR004364">
    <property type="entry name" value="Aa-tRNA-synt_II"/>
</dbReference>
<dbReference type="SUPFAM" id="SSF55681">
    <property type="entry name" value="Class II aaRS and biotin synthetases"/>
    <property type="match status" value="1"/>
</dbReference>
<keyword evidence="8 13" id="KW-0067">ATP-binding</keyword>
<dbReference type="Pfam" id="PF00152">
    <property type="entry name" value="tRNA-synt_2"/>
    <property type="match status" value="1"/>
</dbReference>
<dbReference type="Gene3D" id="3.30.930.10">
    <property type="entry name" value="Bira Bifunctional Protein, Domain 2"/>
    <property type="match status" value="1"/>
</dbReference>
<dbReference type="InterPro" id="IPR006195">
    <property type="entry name" value="aa-tRNA-synth_II"/>
</dbReference>
<accession>A0A1M5C4D8</accession>
<evidence type="ECO:0000256" key="5">
    <source>
        <dbReference type="ARBA" id="ARBA00022598"/>
    </source>
</evidence>
<feature type="binding site" evidence="13">
    <location>
        <position position="426"/>
    </location>
    <ligand>
        <name>Mg(2+)</name>
        <dbReference type="ChEBI" id="CHEBI:18420"/>
        <label>1</label>
    </ligand>
</feature>
<dbReference type="SUPFAM" id="SSF50249">
    <property type="entry name" value="Nucleic acid-binding proteins"/>
    <property type="match status" value="1"/>
</dbReference>
<keyword evidence="11 13" id="KW-0030">Aminoacyl-tRNA synthetase</keyword>
<evidence type="ECO:0000256" key="8">
    <source>
        <dbReference type="ARBA" id="ARBA00022840"/>
    </source>
</evidence>
<dbReference type="InterPro" id="IPR004365">
    <property type="entry name" value="NA-bd_OB_tRNA"/>
</dbReference>
<evidence type="ECO:0000256" key="2">
    <source>
        <dbReference type="ARBA" id="ARBA00008226"/>
    </source>
</evidence>
<dbReference type="InterPro" id="IPR012340">
    <property type="entry name" value="NA-bd_OB-fold"/>
</dbReference>
<comment type="subcellular location">
    <subcellularLocation>
        <location evidence="1 13">Cytoplasm</location>
    </subcellularLocation>
</comment>
<dbReference type="PANTHER" id="PTHR42918">
    <property type="entry name" value="LYSYL-TRNA SYNTHETASE"/>
    <property type="match status" value="1"/>
</dbReference>
<reference evidence="18" key="1">
    <citation type="submission" date="2016-11" db="EMBL/GenBank/DDBJ databases">
        <authorList>
            <person name="Varghese N."/>
            <person name="Submissions S."/>
        </authorList>
    </citation>
    <scope>NUCLEOTIDE SEQUENCE [LARGE SCALE GENOMIC DNA]</scope>
    <source>
        <strain evidence="18">DSM 12395</strain>
    </source>
</reference>
<evidence type="ECO:0000256" key="14">
    <source>
        <dbReference type="RuleBase" id="RU000336"/>
    </source>
</evidence>
<dbReference type="STRING" id="1121429.SAMN02745133_02794"/>
<evidence type="ECO:0000256" key="3">
    <source>
        <dbReference type="ARBA" id="ARBA00011738"/>
    </source>
</evidence>
<dbReference type="GO" id="GO:0000287">
    <property type="term" value="F:magnesium ion binding"/>
    <property type="evidence" value="ECO:0007669"/>
    <property type="project" value="UniProtKB-UniRule"/>
</dbReference>
<dbReference type="AlphaFoldDB" id="A0A1M5C4D8"/>